<proteinExistence type="predicted"/>
<dbReference type="EMBL" id="VAJI01000002">
    <property type="protein sequence ID" value="TRB39943.1"/>
    <property type="molecule type" value="Genomic_DNA"/>
</dbReference>
<evidence type="ECO:0000313" key="5">
    <source>
        <dbReference type="Proteomes" id="UP000254031"/>
    </source>
</evidence>
<dbReference type="EMBL" id="UGPL01000006">
    <property type="protein sequence ID" value="STY66012.1"/>
    <property type="molecule type" value="Genomic_DNA"/>
</dbReference>
<dbReference type="STRING" id="75985.WC39_11790"/>
<evidence type="ECO:0000313" key="6">
    <source>
        <dbReference type="Proteomes" id="UP000254802"/>
    </source>
</evidence>
<sequence>MAHFYEYLEFNSDEDRENQLEVYVEVKLSTDTEEKLQAVGVQGDWLVMAEPYCPDCVEIVAYFQRMAKLNPNIKVKYVARKDNQERKHFDSDEQQQAVISAQKIPTIFDIRNGKTELVLSEFPQFLKDKMAANPEQFEQLKADFRMGKFGKEVEAELLAILLNTK</sequence>
<reference evidence="7 8" key="2">
    <citation type="journal article" date="2019" name="Vet. Microbiol.">
        <title>Genetic characterization of susceptible and multi-drug resistant Mannheimia haemolytica isolated from high-risk stocker calves prior to and after antimicrobial metaphylaxis.</title>
        <authorList>
            <person name="Snyder E.R."/>
            <person name="Alvarez-Narvaez S."/>
            <person name="Credille B.C."/>
        </authorList>
    </citation>
    <scope>NUCLEOTIDE SEQUENCE [LARGE SCALE GENOMIC DNA]</scope>
    <source>
        <strain evidence="4 7">UGA-R5-128-1</strain>
        <strain evidence="3 8">UGA-R7-163-1</strain>
    </source>
</reference>
<dbReference type="KEGG" id="mhay:VK67_11795"/>
<evidence type="ECO:0000313" key="3">
    <source>
        <dbReference type="EMBL" id="TRB39943.1"/>
    </source>
</evidence>
<dbReference type="Proteomes" id="UP000254031">
    <property type="component" value="Unassembled WGS sequence"/>
</dbReference>
<dbReference type="Proteomes" id="UP000318394">
    <property type="component" value="Unassembled WGS sequence"/>
</dbReference>
<dbReference type="Gene3D" id="3.40.30.10">
    <property type="entry name" value="Glutaredoxin"/>
    <property type="match status" value="1"/>
</dbReference>
<evidence type="ECO:0000313" key="8">
    <source>
        <dbReference type="Proteomes" id="UP000318394"/>
    </source>
</evidence>
<name>A0A249A3S4_MANHA</name>
<evidence type="ECO:0000313" key="7">
    <source>
        <dbReference type="Proteomes" id="UP000315164"/>
    </source>
</evidence>
<reference evidence="5 6" key="1">
    <citation type="submission" date="2018-06" db="EMBL/GenBank/DDBJ databases">
        <authorList>
            <consortium name="Pathogen Informatics"/>
            <person name="Doyle S."/>
        </authorList>
    </citation>
    <scope>NUCLEOTIDE SEQUENCE [LARGE SCALE GENOMIC DNA]</scope>
    <source>
        <strain evidence="1 6">NCTC10638</strain>
        <strain evidence="2 5">NCTC9380</strain>
    </source>
</reference>
<dbReference type="SUPFAM" id="SSF52833">
    <property type="entry name" value="Thioredoxin-like"/>
    <property type="match status" value="1"/>
</dbReference>
<dbReference type="OrthoDB" id="6120799at2"/>
<accession>A0A249A3S4</accession>
<evidence type="ECO:0000313" key="1">
    <source>
        <dbReference type="EMBL" id="STY60225.1"/>
    </source>
</evidence>
<gene>
    <name evidence="4" type="ORF">FEA53_02070</name>
    <name evidence="3" type="ORF">FEB89_02075</name>
    <name evidence="1" type="ORF">NCTC10638_01419</name>
    <name evidence="2" type="ORF">NCTC9380_01292</name>
</gene>
<protein>
    <submittedName>
        <fullName evidence="4">Thioredoxin family protein</fullName>
    </submittedName>
</protein>
<dbReference type="Proteomes" id="UP000315164">
    <property type="component" value="Unassembled WGS sequence"/>
</dbReference>
<dbReference type="InterPro" id="IPR036249">
    <property type="entry name" value="Thioredoxin-like_sf"/>
</dbReference>
<dbReference type="RefSeq" id="WP_006249532.1">
    <property type="nucleotide sequence ID" value="NZ_CP011098.1"/>
</dbReference>
<dbReference type="EMBL" id="UGPN01000002">
    <property type="protein sequence ID" value="STY60225.1"/>
    <property type="molecule type" value="Genomic_DNA"/>
</dbReference>
<keyword evidence="8" id="KW-1185">Reference proteome</keyword>
<dbReference type="EMBL" id="VAJB01000002">
    <property type="protein sequence ID" value="TRB76077.1"/>
    <property type="molecule type" value="Genomic_DNA"/>
</dbReference>
<organism evidence="4 7">
    <name type="scientific">Mannheimia haemolytica</name>
    <name type="common">Pasteurella haemolytica</name>
    <dbReference type="NCBI Taxonomy" id="75985"/>
    <lineage>
        <taxon>Bacteria</taxon>
        <taxon>Pseudomonadati</taxon>
        <taxon>Pseudomonadota</taxon>
        <taxon>Gammaproteobacteria</taxon>
        <taxon>Pasteurellales</taxon>
        <taxon>Pasteurellaceae</taxon>
        <taxon>Mannheimia</taxon>
    </lineage>
</organism>
<dbReference type="Proteomes" id="UP000254802">
    <property type="component" value="Unassembled WGS sequence"/>
</dbReference>
<dbReference type="AlphaFoldDB" id="A0A249A3S4"/>
<evidence type="ECO:0000313" key="4">
    <source>
        <dbReference type="EMBL" id="TRB76077.1"/>
    </source>
</evidence>
<dbReference type="Pfam" id="PF14595">
    <property type="entry name" value="Thioredoxin_9"/>
    <property type="match status" value="1"/>
</dbReference>
<dbReference type="GeneID" id="67370059"/>
<evidence type="ECO:0000313" key="2">
    <source>
        <dbReference type="EMBL" id="STY66012.1"/>
    </source>
</evidence>
<dbReference type="KEGG" id="mhaq:WC39_11790"/>